<gene>
    <name evidence="2" type="ORF">CLOSYM_01433</name>
</gene>
<dbReference type="AlphaFoldDB" id="A0ABC9U058"/>
<dbReference type="Gene3D" id="3.40.630.30">
    <property type="match status" value="1"/>
</dbReference>
<dbReference type="Pfam" id="PF00583">
    <property type="entry name" value="Acetyltransf_1"/>
    <property type="match status" value="1"/>
</dbReference>
<dbReference type="InterPro" id="IPR016181">
    <property type="entry name" value="Acyl_CoA_acyltransferase"/>
</dbReference>
<dbReference type="PANTHER" id="PTHR42791">
    <property type="entry name" value="GNAT FAMILY ACETYLTRANSFERASE"/>
    <property type="match status" value="1"/>
</dbReference>
<evidence type="ECO:0000313" key="2">
    <source>
        <dbReference type="EMBL" id="ERI78555.1"/>
    </source>
</evidence>
<dbReference type="PROSITE" id="PS51186">
    <property type="entry name" value="GNAT"/>
    <property type="match status" value="1"/>
</dbReference>
<dbReference type="SUPFAM" id="SSF55729">
    <property type="entry name" value="Acyl-CoA N-acyltransferases (Nat)"/>
    <property type="match status" value="1"/>
</dbReference>
<evidence type="ECO:0000259" key="1">
    <source>
        <dbReference type="PROSITE" id="PS51186"/>
    </source>
</evidence>
<accession>A0ABC9U058</accession>
<dbReference type="PANTHER" id="PTHR42791:SF1">
    <property type="entry name" value="N-ACETYLTRANSFERASE DOMAIN-CONTAINING PROTEIN"/>
    <property type="match status" value="1"/>
</dbReference>
<dbReference type="CDD" id="cd04301">
    <property type="entry name" value="NAT_SF"/>
    <property type="match status" value="1"/>
</dbReference>
<protein>
    <submittedName>
        <fullName evidence="2">Acetyltransferase, GNAT family</fullName>
    </submittedName>
</protein>
<name>A0ABC9U058_CLOSY</name>
<dbReference type="InterPro" id="IPR052523">
    <property type="entry name" value="Trichothecene_AcTrans"/>
</dbReference>
<comment type="caution">
    <text evidence="2">The sequence shown here is derived from an EMBL/GenBank/DDBJ whole genome shotgun (WGS) entry which is preliminary data.</text>
</comment>
<organism evidence="2 3">
    <name type="scientific">[Clostridium] symbiosum ATCC 14940</name>
    <dbReference type="NCBI Taxonomy" id="411472"/>
    <lineage>
        <taxon>Bacteria</taxon>
        <taxon>Bacillati</taxon>
        <taxon>Bacillota</taxon>
        <taxon>Clostridia</taxon>
        <taxon>Lachnospirales</taxon>
        <taxon>Lachnospiraceae</taxon>
        <taxon>Otoolea</taxon>
    </lineage>
</organism>
<dbReference type="InterPro" id="IPR000182">
    <property type="entry name" value="GNAT_dom"/>
</dbReference>
<dbReference type="EMBL" id="AWSU01000117">
    <property type="protein sequence ID" value="ERI78555.1"/>
    <property type="molecule type" value="Genomic_DNA"/>
</dbReference>
<dbReference type="Proteomes" id="UP000016491">
    <property type="component" value="Unassembled WGS sequence"/>
</dbReference>
<proteinExistence type="predicted"/>
<sequence>MADHSHFACLVFDRKRFVGAGGVSFFRVLPTCHNPSGRKAYIMNMYTDPDYRRKGIAREVLSLLVREAKNKGITAISLEATDDGRPLYEKFGFIGMENEMELPE</sequence>
<evidence type="ECO:0000313" key="3">
    <source>
        <dbReference type="Proteomes" id="UP000016491"/>
    </source>
</evidence>
<reference evidence="2 3" key="1">
    <citation type="submission" date="2013-07" db="EMBL/GenBank/DDBJ databases">
        <authorList>
            <person name="Weinstock G."/>
            <person name="Sodergren E."/>
            <person name="Wylie T."/>
            <person name="Fulton L."/>
            <person name="Fulton R."/>
            <person name="Fronick C."/>
            <person name="O'Laughlin M."/>
            <person name="Godfrey J."/>
            <person name="Miner T."/>
            <person name="Herter B."/>
            <person name="Appelbaum E."/>
            <person name="Cordes M."/>
            <person name="Lek S."/>
            <person name="Wollam A."/>
            <person name="Pepin K.H."/>
            <person name="Palsikar V.B."/>
            <person name="Mitreva M."/>
            <person name="Wilson R.K."/>
        </authorList>
    </citation>
    <scope>NUCLEOTIDE SEQUENCE [LARGE SCALE GENOMIC DNA]</scope>
    <source>
        <strain evidence="2 3">ATCC 14940</strain>
    </source>
</reference>
<feature type="domain" description="N-acetyltransferase" evidence="1">
    <location>
        <begin position="1"/>
        <end position="104"/>
    </location>
</feature>